<dbReference type="InterPro" id="IPR003607">
    <property type="entry name" value="HD/PDEase_dom"/>
</dbReference>
<gene>
    <name evidence="8" type="ORF">SAMN05443638_10725</name>
</gene>
<comment type="catalytic activity">
    <reaction evidence="6">
        <text>P(1),P(4)-bis(5'-adenosyl) tetraphosphate + H2O = 2 ADP + 2 H(+)</text>
        <dbReference type="Rhea" id="RHEA:24252"/>
        <dbReference type="ChEBI" id="CHEBI:15377"/>
        <dbReference type="ChEBI" id="CHEBI:15378"/>
        <dbReference type="ChEBI" id="CHEBI:58141"/>
        <dbReference type="ChEBI" id="CHEBI:456216"/>
        <dbReference type="EC" id="3.6.1.41"/>
    </reaction>
</comment>
<dbReference type="InterPro" id="IPR005249">
    <property type="entry name" value="YqeK"/>
</dbReference>
<dbReference type="Gene3D" id="1.10.3210.10">
    <property type="entry name" value="Hypothetical protein af1432"/>
    <property type="match status" value="1"/>
</dbReference>
<accession>A0A1M4VA25</accession>
<dbReference type="PANTHER" id="PTHR35795:SF1">
    <property type="entry name" value="BIS(5'-NUCLEOSYL)-TETRAPHOSPHATASE, SYMMETRICAL"/>
    <property type="match status" value="1"/>
</dbReference>
<evidence type="ECO:0000313" key="9">
    <source>
        <dbReference type="Proteomes" id="UP000184035"/>
    </source>
</evidence>
<reference evidence="8 9" key="1">
    <citation type="submission" date="2016-11" db="EMBL/GenBank/DDBJ databases">
        <authorList>
            <person name="Jaros S."/>
            <person name="Januszkiewicz K."/>
            <person name="Wedrychowicz H."/>
        </authorList>
    </citation>
    <scope>NUCLEOTIDE SEQUENCE [LARGE SCALE GENOMIC DNA]</scope>
    <source>
        <strain evidence="8 9">DSM 2631</strain>
    </source>
</reference>
<dbReference type="GO" id="GO:0000166">
    <property type="term" value="F:nucleotide binding"/>
    <property type="evidence" value="ECO:0007669"/>
    <property type="project" value="UniProtKB-KW"/>
</dbReference>
<dbReference type="CDD" id="cd00077">
    <property type="entry name" value="HDc"/>
    <property type="match status" value="1"/>
</dbReference>
<dbReference type="Pfam" id="PF01966">
    <property type="entry name" value="HD"/>
    <property type="match status" value="1"/>
</dbReference>
<dbReference type="EMBL" id="FQVM01000007">
    <property type="protein sequence ID" value="SHE65727.1"/>
    <property type="molecule type" value="Genomic_DNA"/>
</dbReference>
<dbReference type="GO" id="GO:0046872">
    <property type="term" value="F:metal ion binding"/>
    <property type="evidence" value="ECO:0007669"/>
    <property type="project" value="UniProtKB-KW"/>
</dbReference>
<keyword evidence="2" id="KW-0479">Metal-binding</keyword>
<dbReference type="STRING" id="1533.SAMN05443638_10725"/>
<evidence type="ECO:0000259" key="7">
    <source>
        <dbReference type="PROSITE" id="PS51831"/>
    </source>
</evidence>
<name>A0A1M4VA25_9CLOT</name>
<keyword evidence="5" id="KW-0408">Iron</keyword>
<keyword evidence="9" id="KW-1185">Reference proteome</keyword>
<dbReference type="EC" id="3.6.1.41" evidence="1"/>
<dbReference type="PANTHER" id="PTHR35795">
    <property type="entry name" value="SLR1885 PROTEIN"/>
    <property type="match status" value="1"/>
</dbReference>
<evidence type="ECO:0000256" key="2">
    <source>
        <dbReference type="ARBA" id="ARBA00022723"/>
    </source>
</evidence>
<evidence type="ECO:0000256" key="6">
    <source>
        <dbReference type="ARBA" id="ARBA00049417"/>
    </source>
</evidence>
<evidence type="ECO:0000256" key="1">
    <source>
        <dbReference type="ARBA" id="ARBA00012506"/>
    </source>
</evidence>
<evidence type="ECO:0000256" key="3">
    <source>
        <dbReference type="ARBA" id="ARBA00022741"/>
    </source>
</evidence>
<feature type="domain" description="HD" evidence="7">
    <location>
        <begin position="19"/>
        <end position="134"/>
    </location>
</feature>
<dbReference type="InterPro" id="IPR051094">
    <property type="entry name" value="Diverse_Catalytic_Enzymes"/>
</dbReference>
<protein>
    <recommendedName>
        <fullName evidence="1">bis(5'-nucleosyl)-tetraphosphatase (symmetrical)</fullName>
        <ecNumber evidence="1">3.6.1.41</ecNumber>
    </recommendedName>
</protein>
<dbReference type="OrthoDB" id="5295945at2"/>
<dbReference type="Proteomes" id="UP000184035">
    <property type="component" value="Unassembled WGS sequence"/>
</dbReference>
<dbReference type="NCBIfam" id="TIGR00488">
    <property type="entry name" value="bis(5'-nucleosyl)-tetraphosphatase (symmetrical) YqeK"/>
    <property type="match status" value="1"/>
</dbReference>
<dbReference type="InterPro" id="IPR006674">
    <property type="entry name" value="HD_domain"/>
</dbReference>
<dbReference type="GO" id="GO:0008803">
    <property type="term" value="F:bis(5'-nucleosyl)-tetraphosphatase (symmetrical) activity"/>
    <property type="evidence" value="ECO:0007669"/>
    <property type="project" value="UniProtKB-EC"/>
</dbReference>
<evidence type="ECO:0000256" key="5">
    <source>
        <dbReference type="ARBA" id="ARBA00023004"/>
    </source>
</evidence>
<dbReference type="SMART" id="SM00471">
    <property type="entry name" value="HDc"/>
    <property type="match status" value="1"/>
</dbReference>
<keyword evidence="4 8" id="KW-0378">Hydrolase</keyword>
<dbReference type="AlphaFoldDB" id="A0A1M4VA25"/>
<dbReference type="PROSITE" id="PS51831">
    <property type="entry name" value="HD"/>
    <property type="match status" value="1"/>
</dbReference>
<sequence>MWTLEEIDNYLKENLKENRYKHTLGVIETAKKLAIINNEDEKKAEIAALIHDCAKNFTIEKSLQILKEENIEVDEICKESPQLLHGIVGAIVGEKIFGIKDKGILNAVKYHTTGNINMTTLEKIIYIADYIEPSRDFEGIERLRELTFSDLNKGVLKGLENTIKFVIDCEQLIHPLTIEARNYMLLQEKNNK</sequence>
<dbReference type="SUPFAM" id="SSF109604">
    <property type="entry name" value="HD-domain/PDEase-like"/>
    <property type="match status" value="1"/>
</dbReference>
<evidence type="ECO:0000313" key="8">
    <source>
        <dbReference type="EMBL" id="SHE65727.1"/>
    </source>
</evidence>
<dbReference type="RefSeq" id="WP_072894287.1">
    <property type="nucleotide sequence ID" value="NZ_FQVM01000007.1"/>
</dbReference>
<keyword evidence="3" id="KW-0547">Nucleotide-binding</keyword>
<evidence type="ECO:0000256" key="4">
    <source>
        <dbReference type="ARBA" id="ARBA00022801"/>
    </source>
</evidence>
<organism evidence="8 9">
    <name type="scientific">Clostridium fallax</name>
    <dbReference type="NCBI Taxonomy" id="1533"/>
    <lineage>
        <taxon>Bacteria</taxon>
        <taxon>Bacillati</taxon>
        <taxon>Bacillota</taxon>
        <taxon>Clostridia</taxon>
        <taxon>Eubacteriales</taxon>
        <taxon>Clostridiaceae</taxon>
        <taxon>Clostridium</taxon>
    </lineage>
</organism>
<proteinExistence type="predicted"/>